<dbReference type="EMBL" id="CP012801">
    <property type="protein sequence ID" value="ALJ61226.1"/>
    <property type="molecule type" value="Genomic_DNA"/>
</dbReference>
<dbReference type="GeneID" id="66310228"/>
<gene>
    <name evidence="1" type="ORF">BcellWH2_04006</name>
</gene>
<evidence type="ECO:0000313" key="1">
    <source>
        <dbReference type="EMBL" id="ALJ61226.1"/>
    </source>
</evidence>
<dbReference type="RefSeq" id="WP_081679814.1">
    <property type="nucleotide sequence ID" value="NZ_CP012801.1"/>
</dbReference>
<dbReference type="PROSITE" id="PS51257">
    <property type="entry name" value="PROKAR_LIPOPROTEIN"/>
    <property type="match status" value="1"/>
</dbReference>
<evidence type="ECO:0008006" key="3">
    <source>
        <dbReference type="Google" id="ProtNLM"/>
    </source>
</evidence>
<accession>A0A0P0GVC2</accession>
<proteinExistence type="predicted"/>
<organism evidence="1 2">
    <name type="scientific">Bacteroides cellulosilyticus</name>
    <dbReference type="NCBI Taxonomy" id="246787"/>
    <lineage>
        <taxon>Bacteria</taxon>
        <taxon>Pseudomonadati</taxon>
        <taxon>Bacteroidota</taxon>
        <taxon>Bacteroidia</taxon>
        <taxon>Bacteroidales</taxon>
        <taxon>Bacteroidaceae</taxon>
        <taxon>Bacteroides</taxon>
    </lineage>
</organism>
<dbReference type="SUPFAM" id="SSF50969">
    <property type="entry name" value="YVTN repeat-like/Quinoprotein amine dehydrogenase"/>
    <property type="match status" value="1"/>
</dbReference>
<evidence type="ECO:0000313" key="2">
    <source>
        <dbReference type="Proteomes" id="UP000061809"/>
    </source>
</evidence>
<dbReference type="AlphaFoldDB" id="A0A0P0GVC2"/>
<dbReference type="PATRIC" id="fig|246787.4.peg.4146"/>
<name>A0A0P0GVC2_9BACE</name>
<reference evidence="1 2" key="1">
    <citation type="journal article" date="2015" name="Science">
        <title>Genetic determinants of in vivo fitness and diet responsiveness in multiple human gut Bacteroides.</title>
        <authorList>
            <person name="Wu M."/>
            <person name="McNulty N.P."/>
            <person name="Rodionov D.A."/>
            <person name="Khoroshkin M.S."/>
            <person name="Griffin N.W."/>
            <person name="Cheng J."/>
            <person name="Latreille P."/>
            <person name="Kerstetter R.A."/>
            <person name="Terrapon N."/>
            <person name="Henrissat B."/>
            <person name="Osterman A.L."/>
            <person name="Gordon J.I."/>
        </authorList>
    </citation>
    <scope>NUCLEOTIDE SEQUENCE [LARGE SCALE GENOMIC DNA]</scope>
    <source>
        <strain evidence="1 2">WH2</strain>
    </source>
</reference>
<dbReference type="KEGG" id="bcel:BcellWH2_04006"/>
<protein>
    <recommendedName>
        <fullName evidence="3">6-bladed beta-propeller</fullName>
    </recommendedName>
</protein>
<dbReference type="Proteomes" id="UP000061809">
    <property type="component" value="Chromosome"/>
</dbReference>
<sequence length="349" mass="40223">MKLFISILIVLSLSACSSKDDSIFSDFTRTVDLQLLDSLDLEKMEILNPHYIHYKDSFLIFHSMAGKKKLEFWNLRSDLVTVRNVIGQGVDEMPRYVTVDTDHPASFRFADYRRGRIYEMDLEMLQEDTTTKHSLVYELPIKEGDTPLRFYETGNHIFGIGLFSEGRIYSFDKRTNKVMTCMDYPAHESIEPLDQRHKGALFSGTIMAGNQNTLVLACFGLIDFYEILSDGGLRLKQERHYSFPKFQTAETGRTVTFDRDDIYAISDIDSDERFIYLLYSGKNVREKGNDAYNCSHLLVYDWEGNPIVHCLLSKSLYGFGIGRGILYGLSREVNPIVYVYSLKDILQIE</sequence>
<dbReference type="InterPro" id="IPR011044">
    <property type="entry name" value="Quino_amine_DH_bsu"/>
</dbReference>
<dbReference type="Pfam" id="PF15869">
    <property type="entry name" value="TolB_like"/>
    <property type="match status" value="1"/>
</dbReference>